<comment type="caution">
    <text evidence="2">The sequence shown here is derived from an EMBL/GenBank/DDBJ whole genome shotgun (WGS) entry which is preliminary data.</text>
</comment>
<dbReference type="AlphaFoldDB" id="A0A7J0DZN6"/>
<keyword evidence="1" id="KW-0472">Membrane</keyword>
<gene>
    <name evidence="2" type="ORF">Acr_00g0093840</name>
</gene>
<protein>
    <submittedName>
        <fullName evidence="2">Similar to CLAVATA3/ESR-RELATED 25</fullName>
    </submittedName>
</protein>
<accession>A0A7J0DZN6</accession>
<evidence type="ECO:0000256" key="1">
    <source>
        <dbReference type="SAM" id="Phobius"/>
    </source>
</evidence>
<dbReference type="OrthoDB" id="1910203at2759"/>
<name>A0A7J0DZN6_9ERIC</name>
<organism evidence="2 3">
    <name type="scientific">Actinidia rufa</name>
    <dbReference type="NCBI Taxonomy" id="165716"/>
    <lineage>
        <taxon>Eukaryota</taxon>
        <taxon>Viridiplantae</taxon>
        <taxon>Streptophyta</taxon>
        <taxon>Embryophyta</taxon>
        <taxon>Tracheophyta</taxon>
        <taxon>Spermatophyta</taxon>
        <taxon>Magnoliopsida</taxon>
        <taxon>eudicotyledons</taxon>
        <taxon>Gunneridae</taxon>
        <taxon>Pentapetalae</taxon>
        <taxon>asterids</taxon>
        <taxon>Ericales</taxon>
        <taxon>Actinidiaceae</taxon>
        <taxon>Actinidia</taxon>
    </lineage>
</organism>
<dbReference type="InterPro" id="IPR039316">
    <property type="entry name" value="CLE25/26"/>
</dbReference>
<dbReference type="Proteomes" id="UP000585474">
    <property type="component" value="Unassembled WGS sequence"/>
</dbReference>
<keyword evidence="3" id="KW-1185">Reference proteome</keyword>
<evidence type="ECO:0000313" key="2">
    <source>
        <dbReference type="EMBL" id="GFS45054.1"/>
    </source>
</evidence>
<sequence length="108" mass="12226">MGGRGRVLRASPGAVLLMGFFWFLFIGVVANRTTRTTTITIMPTVKSSELLKLIGTQRHAVHRWDLDPNYVSKRRVPNGPDPIHNSYNYSYLDQLKCEMNTVVARTCT</sequence>
<keyword evidence="1" id="KW-1133">Transmembrane helix</keyword>
<feature type="transmembrane region" description="Helical" evidence="1">
    <location>
        <begin position="12"/>
        <end position="30"/>
    </location>
</feature>
<dbReference type="EMBL" id="BJWL01000444">
    <property type="protein sequence ID" value="GFS45054.1"/>
    <property type="molecule type" value="Genomic_DNA"/>
</dbReference>
<evidence type="ECO:0000313" key="3">
    <source>
        <dbReference type="Proteomes" id="UP000585474"/>
    </source>
</evidence>
<dbReference type="PANTHER" id="PTHR34277:SF18">
    <property type="entry name" value="CLAVATA3_ESR (CLE)-RELATED PROTEIN 25"/>
    <property type="match status" value="1"/>
</dbReference>
<proteinExistence type="predicted"/>
<reference evidence="3" key="1">
    <citation type="submission" date="2019-07" db="EMBL/GenBank/DDBJ databases">
        <title>De Novo Assembly of kiwifruit Actinidia rufa.</title>
        <authorList>
            <person name="Sugita-Konishi S."/>
            <person name="Sato K."/>
            <person name="Mori E."/>
            <person name="Abe Y."/>
            <person name="Kisaki G."/>
            <person name="Hamano K."/>
            <person name="Suezawa K."/>
            <person name="Otani M."/>
            <person name="Fukuda T."/>
            <person name="Manabe T."/>
            <person name="Gomi K."/>
            <person name="Tabuchi M."/>
            <person name="Akimitsu K."/>
            <person name="Kataoka I."/>
        </authorList>
    </citation>
    <scope>NUCLEOTIDE SEQUENCE [LARGE SCALE GENOMIC DNA]</scope>
    <source>
        <strain evidence="3">cv. Fuchu</strain>
    </source>
</reference>
<keyword evidence="1" id="KW-0812">Transmembrane</keyword>
<dbReference type="PANTHER" id="PTHR34277">
    <property type="entry name" value="CLAVATA3/ESR (CLE)-RELATED PROTEIN 26"/>
    <property type="match status" value="1"/>
</dbReference>